<dbReference type="OrthoDB" id="3809058at2759"/>
<organism evidence="2 3">
    <name type="scientific">Paraphaeosphaeria minitans</name>
    <dbReference type="NCBI Taxonomy" id="565426"/>
    <lineage>
        <taxon>Eukaryota</taxon>
        <taxon>Fungi</taxon>
        <taxon>Dikarya</taxon>
        <taxon>Ascomycota</taxon>
        <taxon>Pezizomycotina</taxon>
        <taxon>Dothideomycetes</taxon>
        <taxon>Pleosporomycetidae</taxon>
        <taxon>Pleosporales</taxon>
        <taxon>Massarineae</taxon>
        <taxon>Didymosphaeriaceae</taxon>
        <taxon>Paraphaeosphaeria</taxon>
    </lineage>
</organism>
<dbReference type="AlphaFoldDB" id="A0A9P6G7S1"/>
<gene>
    <name evidence="2" type="ORF">PMIN01_11996</name>
</gene>
<sequence length="87" mass="9383">MSTSSSNTGTNHSDPDRVGNNTQTNGNGETATRNDQCSTSTNEAGSSPRTVYVNDLQDDPAEAGTRNLDYLKYFYDEPQTNGNESKA</sequence>
<evidence type="ECO:0000256" key="1">
    <source>
        <dbReference type="SAM" id="MobiDB-lite"/>
    </source>
</evidence>
<name>A0A9P6G7S1_9PLEO</name>
<evidence type="ECO:0000313" key="2">
    <source>
        <dbReference type="EMBL" id="KAF9730063.1"/>
    </source>
</evidence>
<dbReference type="Proteomes" id="UP000756921">
    <property type="component" value="Unassembled WGS sequence"/>
</dbReference>
<feature type="compositionally biased region" description="Polar residues" evidence="1">
    <location>
        <begin position="33"/>
        <end position="49"/>
    </location>
</feature>
<proteinExistence type="predicted"/>
<reference evidence="2" key="1">
    <citation type="journal article" date="2020" name="Mol. Plant Microbe Interact.">
        <title>Genome Sequence of the Biocontrol Agent Coniothyrium minitans strain Conio (IMI 134523).</title>
        <authorList>
            <person name="Patel D."/>
            <person name="Shittu T.A."/>
            <person name="Baroncelli R."/>
            <person name="Muthumeenakshi S."/>
            <person name="Osborne T.H."/>
            <person name="Janganan T.K."/>
            <person name="Sreenivasaprasad S."/>
        </authorList>
    </citation>
    <scope>NUCLEOTIDE SEQUENCE</scope>
    <source>
        <strain evidence="2">Conio</strain>
    </source>
</reference>
<feature type="compositionally biased region" description="Low complexity" evidence="1">
    <location>
        <begin position="1"/>
        <end position="12"/>
    </location>
</feature>
<feature type="compositionally biased region" description="Low complexity" evidence="1">
    <location>
        <begin position="19"/>
        <end position="31"/>
    </location>
</feature>
<dbReference type="EMBL" id="WJXW01000015">
    <property type="protein sequence ID" value="KAF9730063.1"/>
    <property type="molecule type" value="Genomic_DNA"/>
</dbReference>
<keyword evidence="3" id="KW-1185">Reference proteome</keyword>
<protein>
    <submittedName>
        <fullName evidence="2">Uncharacterized protein</fullName>
    </submittedName>
</protein>
<accession>A0A9P6G7S1</accession>
<feature type="region of interest" description="Disordered" evidence="1">
    <location>
        <begin position="1"/>
        <end position="64"/>
    </location>
</feature>
<evidence type="ECO:0000313" key="3">
    <source>
        <dbReference type="Proteomes" id="UP000756921"/>
    </source>
</evidence>
<comment type="caution">
    <text evidence="2">The sequence shown here is derived from an EMBL/GenBank/DDBJ whole genome shotgun (WGS) entry which is preliminary data.</text>
</comment>